<dbReference type="OrthoDB" id="76773at2759"/>
<dbReference type="SMART" id="SM00248">
    <property type="entry name" value="ANK"/>
    <property type="match status" value="4"/>
</dbReference>
<feature type="region of interest" description="Disordered" evidence="1">
    <location>
        <begin position="1"/>
        <end position="22"/>
    </location>
</feature>
<evidence type="ECO:0000313" key="2">
    <source>
        <dbReference type="EMBL" id="EGG23699.1"/>
    </source>
</evidence>
<proteinExistence type="predicted"/>
<dbReference type="GeneID" id="14874878"/>
<protein>
    <recommendedName>
        <fullName evidence="4">Ankyrin repeat-containing protein</fullName>
    </recommendedName>
</protein>
<dbReference type="KEGG" id="dfa:DFA_05833"/>
<organism evidence="2 3">
    <name type="scientific">Cavenderia fasciculata</name>
    <name type="common">Slime mold</name>
    <name type="synonym">Dictyostelium fasciculatum</name>
    <dbReference type="NCBI Taxonomy" id="261658"/>
    <lineage>
        <taxon>Eukaryota</taxon>
        <taxon>Amoebozoa</taxon>
        <taxon>Evosea</taxon>
        <taxon>Eumycetozoa</taxon>
        <taxon>Dictyostelia</taxon>
        <taxon>Acytosteliales</taxon>
        <taxon>Cavenderiaceae</taxon>
        <taxon>Cavenderia</taxon>
    </lineage>
</organism>
<dbReference type="EMBL" id="GL883008">
    <property type="protein sequence ID" value="EGG23699.1"/>
    <property type="molecule type" value="Genomic_DNA"/>
</dbReference>
<dbReference type="InterPro" id="IPR002110">
    <property type="entry name" value="Ankyrin_rpt"/>
</dbReference>
<dbReference type="Gene3D" id="1.25.40.20">
    <property type="entry name" value="Ankyrin repeat-containing domain"/>
    <property type="match status" value="1"/>
</dbReference>
<dbReference type="RefSeq" id="XP_004361550.1">
    <property type="nucleotide sequence ID" value="XM_004361493.1"/>
</dbReference>
<keyword evidence="3" id="KW-1185">Reference proteome</keyword>
<dbReference type="Pfam" id="PF13637">
    <property type="entry name" value="Ank_4"/>
    <property type="match status" value="1"/>
</dbReference>
<accession>F4PMV5</accession>
<dbReference type="AlphaFoldDB" id="F4PMV5"/>
<dbReference type="SUPFAM" id="SSF48403">
    <property type="entry name" value="Ankyrin repeat"/>
    <property type="match status" value="1"/>
</dbReference>
<dbReference type="InterPro" id="IPR036770">
    <property type="entry name" value="Ankyrin_rpt-contain_sf"/>
</dbReference>
<evidence type="ECO:0000256" key="1">
    <source>
        <dbReference type="SAM" id="MobiDB-lite"/>
    </source>
</evidence>
<dbReference type="InterPro" id="IPR052050">
    <property type="entry name" value="SecEffector_AnkRepeat"/>
</dbReference>
<dbReference type="PANTHER" id="PTHR46586">
    <property type="entry name" value="ANKYRIN REPEAT-CONTAINING PROTEIN"/>
    <property type="match status" value="1"/>
</dbReference>
<name>F4PMV5_CACFS</name>
<dbReference type="PANTHER" id="PTHR46586:SF3">
    <property type="entry name" value="ANKYRIN REPEAT-CONTAINING PROTEIN"/>
    <property type="match status" value="1"/>
</dbReference>
<evidence type="ECO:0000313" key="3">
    <source>
        <dbReference type="Proteomes" id="UP000007797"/>
    </source>
</evidence>
<reference evidence="3" key="1">
    <citation type="journal article" date="2011" name="Genome Res.">
        <title>Phylogeny-wide analysis of social amoeba genomes highlights ancient origins for complex intercellular communication.</title>
        <authorList>
            <person name="Heidel A.J."/>
            <person name="Lawal H.M."/>
            <person name="Felder M."/>
            <person name="Schilde C."/>
            <person name="Helps N.R."/>
            <person name="Tunggal B."/>
            <person name="Rivero F."/>
            <person name="John U."/>
            <person name="Schleicher M."/>
            <person name="Eichinger L."/>
            <person name="Platzer M."/>
            <person name="Noegel A.A."/>
            <person name="Schaap P."/>
            <person name="Gloeckner G."/>
        </authorList>
    </citation>
    <scope>NUCLEOTIDE SEQUENCE [LARGE SCALE GENOMIC DNA]</scope>
    <source>
        <strain evidence="3">SH3</strain>
    </source>
</reference>
<evidence type="ECO:0008006" key="4">
    <source>
        <dbReference type="Google" id="ProtNLM"/>
    </source>
</evidence>
<sequence length="403" mass="46453">MDQIQTTTTTKHNNNNNNDNNINNVFYQVIRNKVIKKRIFKFIKDQGLLSRPQLPDGYEKSSGAQLTDFKPVGKSIKAMKLESVIGYFGMSHYFLRPLMKHGRYHLNDAIRLYCQHPNAELTTLLYLLQCNVQDIMDIGSQILCDVACGGNIEIFKYLVDHYGFTIPISTTTTLSTLPKRQQDKEELPIKDEDLVFSINVKDEVDRPLEHLIDMAASKGNMEMLKYLNGIEGQKASKDAIDSAAQHGRLDVIQWLHSNRSEGCSFRAIQFACENGDVEMVQWLDQNRQESVINSRSMSAAAQYGHLEVFIYLHKTSKNNNQSYSSYSFNMAAYYGHIHVVKYIMSSGLEYNLKSGLSDARRSRRYPYLSFNRAMVTFLEGEYKKYLEERNQSYESRLQHLLHE</sequence>
<gene>
    <name evidence="2" type="ORF">DFA_05833</name>
</gene>
<dbReference type="Proteomes" id="UP000007797">
    <property type="component" value="Unassembled WGS sequence"/>
</dbReference>